<feature type="transmembrane region" description="Helical" evidence="1">
    <location>
        <begin position="157"/>
        <end position="175"/>
    </location>
</feature>
<feature type="transmembrane region" description="Helical" evidence="1">
    <location>
        <begin position="247"/>
        <end position="266"/>
    </location>
</feature>
<feature type="transmembrane region" description="Helical" evidence="1">
    <location>
        <begin position="66"/>
        <end position="89"/>
    </location>
</feature>
<accession>A0A1H1QTM8</accession>
<feature type="transmembrane region" description="Helical" evidence="1">
    <location>
        <begin position="292"/>
        <end position="312"/>
    </location>
</feature>
<keyword evidence="1" id="KW-1133">Transmembrane helix</keyword>
<gene>
    <name evidence="2" type="ORF">SAMN04488570_1500</name>
</gene>
<protein>
    <recommendedName>
        <fullName evidence="4">Fenitrothion hydrolase</fullName>
    </recommendedName>
</protein>
<feature type="transmembrane region" description="Helical" evidence="1">
    <location>
        <begin position="434"/>
        <end position="452"/>
    </location>
</feature>
<organism evidence="2 3">
    <name type="scientific">Nocardioides scoriae</name>
    <dbReference type="NCBI Taxonomy" id="642780"/>
    <lineage>
        <taxon>Bacteria</taxon>
        <taxon>Bacillati</taxon>
        <taxon>Actinomycetota</taxon>
        <taxon>Actinomycetes</taxon>
        <taxon>Propionibacteriales</taxon>
        <taxon>Nocardioidaceae</taxon>
        <taxon>Nocardioides</taxon>
    </lineage>
</organism>
<evidence type="ECO:0000256" key="1">
    <source>
        <dbReference type="SAM" id="Phobius"/>
    </source>
</evidence>
<name>A0A1H1QTM8_9ACTN</name>
<evidence type="ECO:0000313" key="2">
    <source>
        <dbReference type="EMBL" id="SDS26804.1"/>
    </source>
</evidence>
<feature type="transmembrane region" description="Helical" evidence="1">
    <location>
        <begin position="25"/>
        <end position="45"/>
    </location>
</feature>
<dbReference type="EMBL" id="LT629757">
    <property type="protein sequence ID" value="SDS26804.1"/>
    <property type="molecule type" value="Genomic_DNA"/>
</dbReference>
<evidence type="ECO:0008006" key="4">
    <source>
        <dbReference type="Google" id="ProtNLM"/>
    </source>
</evidence>
<sequence length="454" mass="48207">MPGLLVPLPLHGLGGAQNLPLPLPLAVAGATAALVVSFCVLALAWRRPRYVGGAPSRPAPAALARVVDGAAWAWTWRVLGLLFFGYLVWPLVAGPDLVTNPVLGTFYVLVWVGVVPASLLLGRAARAVSPVRTLNLLLARLTGGDPARGLAAYPERLGLWPAALGLFAFVWQELVNPQSAYVGSVRVWLAVYLAAMVVGALVFGDTWLSRADPFEVWSDLLAHLSPWGRDDAGRLVVRSPLSNLATVVPRPGLLAVVAVLFGSTAFDSYKDTLFWQRLVADSGLPAVPVDTAALLVFCLVVGGSFTVAARLTGVETGARTGRGSARVASRRELPLLLAHSVVPIAVGYLTAHYLTYFVEQGQTTLMQLSDPLVRGDDLLGTADWSVSYWLSFHPTLLAVVKVLAIVLGHVVGVVAAHDRALSLLPARHHVTGQLAMLVVMVVYTATGLYLLMAS</sequence>
<reference evidence="3" key="1">
    <citation type="submission" date="2016-10" db="EMBL/GenBank/DDBJ databases">
        <authorList>
            <person name="Varghese N."/>
            <person name="Submissions S."/>
        </authorList>
    </citation>
    <scope>NUCLEOTIDE SEQUENCE [LARGE SCALE GENOMIC DNA]</scope>
    <source>
        <strain evidence="3">DSM 22127</strain>
    </source>
</reference>
<feature type="transmembrane region" description="Helical" evidence="1">
    <location>
        <begin position="333"/>
        <end position="356"/>
    </location>
</feature>
<evidence type="ECO:0000313" key="3">
    <source>
        <dbReference type="Proteomes" id="UP000198859"/>
    </source>
</evidence>
<feature type="transmembrane region" description="Helical" evidence="1">
    <location>
        <begin position="395"/>
        <end position="414"/>
    </location>
</feature>
<feature type="transmembrane region" description="Helical" evidence="1">
    <location>
        <begin position="101"/>
        <end position="122"/>
    </location>
</feature>
<keyword evidence="1" id="KW-0472">Membrane</keyword>
<dbReference type="AlphaFoldDB" id="A0A1H1QTM8"/>
<dbReference type="RefSeq" id="WP_231917100.1">
    <property type="nucleotide sequence ID" value="NZ_LT629757.1"/>
</dbReference>
<keyword evidence="3" id="KW-1185">Reference proteome</keyword>
<dbReference type="Proteomes" id="UP000198859">
    <property type="component" value="Chromosome I"/>
</dbReference>
<proteinExistence type="predicted"/>
<keyword evidence="1" id="KW-0812">Transmembrane</keyword>
<feature type="transmembrane region" description="Helical" evidence="1">
    <location>
        <begin position="187"/>
        <end position="208"/>
    </location>
</feature>
<dbReference type="STRING" id="642780.SAMN04488570_1500"/>